<dbReference type="AlphaFoldDB" id="A0A0H3U9E2"/>
<organism evidence="2">
    <name type="scientific">uncultured bacterium fosmid pJB190D12_contig II</name>
    <dbReference type="NCBI Taxonomy" id="1478060"/>
    <lineage>
        <taxon>Bacteria</taxon>
        <taxon>environmental samples</taxon>
    </lineage>
</organism>
<name>A0A0H3U9E2_9BACT</name>
<dbReference type="EMBL" id="KF540227">
    <property type="protein sequence ID" value="AIF26358.1"/>
    <property type="molecule type" value="Genomic_DNA"/>
</dbReference>
<accession>A0A0H3U9E2</accession>
<feature type="compositionally biased region" description="Low complexity" evidence="1">
    <location>
        <begin position="350"/>
        <end position="366"/>
    </location>
</feature>
<evidence type="ECO:0000256" key="1">
    <source>
        <dbReference type="SAM" id="MobiDB-lite"/>
    </source>
</evidence>
<sequence length="456" mass="49631">MRRAVVLEYRLLREQRVVRDGHGGDELQRGRLGYRRAPHVRIHLHAVGLGERDDVPGRGDAATGADVRLRDVDAAGRQQVAEAVEGVLVLAARDRHRQLLPQLDVALQILRRDGFLVPPQVESGERPAEPQRLRTAVRVVGVDHQPDRLALDRLADGLHAGDVVLDAVAELHLHQREAGVEVGERLVGEARRLARSRDAVETGGVGLNATAKGATQQLVDRLPVALAHDVPERDVDRADRGDHRSLAAVVARHVVHAVPQHLGVERIAPHDERAQRVLDHRGCDLRGLEPLRERLTPPDQPVVGDDFEQRGGALPDPPLRERKRFRQRALQYVNLQVGDLHRAGSRAVSGPRTGPQGGRTPATVTRGRARRRAEWSRRSLRDPTRRAASGARATPVPRGAAPTARSCRARTRSWATARGAGNVAGRAPSATTGTRRGSRRAAPGGPGPSRAGRARA</sequence>
<feature type="region of interest" description="Disordered" evidence="1">
    <location>
        <begin position="292"/>
        <end position="319"/>
    </location>
</feature>
<reference evidence="2" key="1">
    <citation type="submission" date="2013-08" db="EMBL/GenBank/DDBJ databases">
        <title>Comparison of modified E. coli strains.</title>
        <authorList>
            <person name="Juergensen J."/>
            <person name="Bonge A."/>
            <person name="Streit W.R."/>
        </authorList>
    </citation>
    <scope>NUCLEOTIDE SEQUENCE</scope>
</reference>
<feature type="region of interest" description="Disordered" evidence="1">
    <location>
        <begin position="342"/>
        <end position="456"/>
    </location>
</feature>
<proteinExistence type="predicted"/>
<protein>
    <submittedName>
        <fullName evidence="2">Putative mandelate racemase</fullName>
    </submittedName>
</protein>
<feature type="compositionally biased region" description="Basic and acidic residues" evidence="1">
    <location>
        <begin position="372"/>
        <end position="385"/>
    </location>
</feature>
<feature type="compositionally biased region" description="Low complexity" evidence="1">
    <location>
        <begin position="429"/>
        <end position="456"/>
    </location>
</feature>
<evidence type="ECO:0000313" key="2">
    <source>
        <dbReference type="EMBL" id="AIF26358.1"/>
    </source>
</evidence>